<feature type="region of interest" description="Disordered" evidence="1">
    <location>
        <begin position="29"/>
        <end position="50"/>
    </location>
</feature>
<name>A0AA46THL9_9ACTN</name>
<evidence type="ECO:0000256" key="1">
    <source>
        <dbReference type="SAM" id="MobiDB-lite"/>
    </source>
</evidence>
<proteinExistence type="predicted"/>
<dbReference type="AlphaFoldDB" id="A0AA46THL9"/>
<keyword evidence="3" id="KW-1185">Reference proteome</keyword>
<dbReference type="EMBL" id="CP094970">
    <property type="protein sequence ID" value="UYM05300.1"/>
    <property type="molecule type" value="Genomic_DNA"/>
</dbReference>
<gene>
    <name evidence="2" type="ORF">L0C25_22770</name>
</gene>
<evidence type="ECO:0000313" key="2">
    <source>
        <dbReference type="EMBL" id="UYM05300.1"/>
    </source>
</evidence>
<evidence type="ECO:0000313" key="3">
    <source>
        <dbReference type="Proteomes" id="UP001164390"/>
    </source>
</evidence>
<accession>A0AA46THL9</accession>
<dbReference type="Proteomes" id="UP001164390">
    <property type="component" value="Chromosome"/>
</dbReference>
<protein>
    <submittedName>
        <fullName evidence="2">Uncharacterized protein</fullName>
    </submittedName>
</protein>
<dbReference type="KEGG" id="sgrg:L0C25_22770"/>
<sequence length="50" mass="5574">MNTVILIVLAIAAVYAIAWTTRRFAQLISGDGYGHRPAPRSTFDQSVLRR</sequence>
<organism evidence="2 3">
    <name type="scientific">Solicola gregarius</name>
    <dbReference type="NCBI Taxonomy" id="2908642"/>
    <lineage>
        <taxon>Bacteria</taxon>
        <taxon>Bacillati</taxon>
        <taxon>Actinomycetota</taxon>
        <taxon>Actinomycetes</taxon>
        <taxon>Propionibacteriales</taxon>
        <taxon>Nocardioidaceae</taxon>
        <taxon>Solicola</taxon>
    </lineage>
</organism>
<dbReference type="RefSeq" id="WP_271634107.1">
    <property type="nucleotide sequence ID" value="NZ_CP094970.1"/>
</dbReference>
<reference evidence="2" key="1">
    <citation type="submission" date="2022-01" db="EMBL/GenBank/DDBJ databases">
        <title>Nocardioidaceae gen. sp. A5X3R13.</title>
        <authorList>
            <person name="Lopez Marin M.A."/>
            <person name="Uhlik O."/>
        </authorList>
    </citation>
    <scope>NUCLEOTIDE SEQUENCE</scope>
    <source>
        <strain evidence="2">A5X3R13</strain>
    </source>
</reference>